<evidence type="ECO:0000313" key="3">
    <source>
        <dbReference type="EMBL" id="KAL3811784.1"/>
    </source>
</evidence>
<keyword evidence="2" id="KW-0732">Signal</keyword>
<evidence type="ECO:0000313" key="4">
    <source>
        <dbReference type="Proteomes" id="UP001530377"/>
    </source>
</evidence>
<dbReference type="EMBL" id="JALLPB020000235">
    <property type="protein sequence ID" value="KAL3811784.1"/>
    <property type="molecule type" value="Genomic_DNA"/>
</dbReference>
<reference evidence="3 4" key="1">
    <citation type="submission" date="2024-10" db="EMBL/GenBank/DDBJ databases">
        <title>Updated reference genomes for cyclostephanoid diatoms.</title>
        <authorList>
            <person name="Roberts W.R."/>
            <person name="Alverson A.J."/>
        </authorList>
    </citation>
    <scope>NUCLEOTIDE SEQUENCE [LARGE SCALE GENOMIC DNA]</scope>
    <source>
        <strain evidence="3 4">AJA228-03</strain>
    </source>
</reference>
<feature type="chain" id="PRO_5044870052" evidence="2">
    <location>
        <begin position="31"/>
        <end position="562"/>
    </location>
</feature>
<feature type="region of interest" description="Disordered" evidence="1">
    <location>
        <begin position="181"/>
        <end position="206"/>
    </location>
</feature>
<organism evidence="3 4">
    <name type="scientific">Cyclostephanos tholiformis</name>
    <dbReference type="NCBI Taxonomy" id="382380"/>
    <lineage>
        <taxon>Eukaryota</taxon>
        <taxon>Sar</taxon>
        <taxon>Stramenopiles</taxon>
        <taxon>Ochrophyta</taxon>
        <taxon>Bacillariophyta</taxon>
        <taxon>Coscinodiscophyceae</taxon>
        <taxon>Thalassiosirophycidae</taxon>
        <taxon>Stephanodiscales</taxon>
        <taxon>Stephanodiscaceae</taxon>
        <taxon>Cyclostephanos</taxon>
    </lineage>
</organism>
<feature type="region of interest" description="Disordered" evidence="1">
    <location>
        <begin position="53"/>
        <end position="72"/>
    </location>
</feature>
<dbReference type="Proteomes" id="UP001530377">
    <property type="component" value="Unassembled WGS sequence"/>
</dbReference>
<sequence length="562" mass="61818">MKTPPLKQAPPSRLVLAAAIILVVASLGRCSGIAAAEVAVDAAVVTMDTCSTTPPADANAAVPPPNDRHRRDVDDACRAPPAPPEHRDSACDRAAQNARRIAEHERNENLGKGELIPDVVYLALPEERTWICPPDDDGGVTVIRSHERDRLGAPSRWVVYNRSSGPVMILRANEDGIEVPATNVNDGGNANFDNNNKKKSKKNDIGESERGYAESLFAATTTAVWPNGPILLQGSYAVVEGRQGHVYVVREYEEALSPYFVEHVLPRTMSFPPRTDDSIPEVGGWEQRDVMERRWTRFVGNDGTLRVSGRPGMILMRHRMGNIYVRNANKVPCPLVLQDVKPANAGRKGNPKDFNPSCNVMNKAFINKVGCPIDIYFSPRTWEGHDEGGGDSKVLAKEDDMQCEIFSRHLGPLGPFLQSAASWSNDPTVRNPLDDGWLSPLMFLNTYNRHSFVARMSHDKSLVARIDLDHDVVVDCPEPSRRAFEGFEEKMTEEEELEAMIIDEAAADALWQANSTKSALYAFARKSVDAKVHNATAARLFLGGDTHDRDNVGIISSSVLIS</sequence>
<comment type="caution">
    <text evidence="3">The sequence shown here is derived from an EMBL/GenBank/DDBJ whole genome shotgun (WGS) entry which is preliminary data.</text>
</comment>
<keyword evidence="4" id="KW-1185">Reference proteome</keyword>
<proteinExistence type="predicted"/>
<protein>
    <submittedName>
        <fullName evidence="3">Uncharacterized protein</fullName>
    </submittedName>
</protein>
<accession>A0ABD3RG65</accession>
<gene>
    <name evidence="3" type="ORF">ACHAXA_005175</name>
</gene>
<feature type="signal peptide" evidence="2">
    <location>
        <begin position="1"/>
        <end position="30"/>
    </location>
</feature>
<evidence type="ECO:0000256" key="2">
    <source>
        <dbReference type="SAM" id="SignalP"/>
    </source>
</evidence>
<evidence type="ECO:0000256" key="1">
    <source>
        <dbReference type="SAM" id="MobiDB-lite"/>
    </source>
</evidence>
<dbReference type="AlphaFoldDB" id="A0ABD3RG65"/>
<name>A0ABD3RG65_9STRA</name>
<feature type="compositionally biased region" description="Low complexity" evidence="1">
    <location>
        <begin position="183"/>
        <end position="194"/>
    </location>
</feature>
<feature type="region of interest" description="Disordered" evidence="1">
    <location>
        <begin position="78"/>
        <end position="99"/>
    </location>
</feature>